<keyword evidence="1" id="KW-0479">Metal-binding</keyword>
<protein>
    <recommendedName>
        <fullName evidence="4">Prolyl 4-hydroxylase alpha subunit domain-containing protein</fullName>
    </recommendedName>
</protein>
<name>A0A5N6GZQ8_ASPFL</name>
<evidence type="ECO:0008006" key="4">
    <source>
        <dbReference type="Google" id="ProtNLM"/>
    </source>
</evidence>
<dbReference type="PANTHER" id="PTHR10869">
    <property type="entry name" value="PROLYL 4-HYDROXYLASE ALPHA SUBUNIT"/>
    <property type="match status" value="1"/>
</dbReference>
<dbReference type="EMBL" id="ML734590">
    <property type="protein sequence ID" value="KAB8247357.1"/>
    <property type="molecule type" value="Genomic_DNA"/>
</dbReference>
<dbReference type="Proteomes" id="UP000325434">
    <property type="component" value="Unassembled WGS sequence"/>
</dbReference>
<organism evidence="3">
    <name type="scientific">Aspergillus flavus</name>
    <dbReference type="NCBI Taxonomy" id="5059"/>
    <lineage>
        <taxon>Eukaryota</taxon>
        <taxon>Fungi</taxon>
        <taxon>Dikarya</taxon>
        <taxon>Ascomycota</taxon>
        <taxon>Pezizomycotina</taxon>
        <taxon>Eurotiomycetes</taxon>
        <taxon>Eurotiomycetidae</taxon>
        <taxon>Eurotiales</taxon>
        <taxon>Aspergillaceae</taxon>
        <taxon>Aspergillus</taxon>
        <taxon>Aspergillus subgen. Circumdati</taxon>
    </lineage>
</organism>
<dbReference type="GO" id="GO:0004656">
    <property type="term" value="F:procollagen-proline 4-dioxygenase activity"/>
    <property type="evidence" value="ECO:0007669"/>
    <property type="project" value="TreeGrafter"/>
</dbReference>
<dbReference type="GO" id="GO:0046872">
    <property type="term" value="F:metal ion binding"/>
    <property type="evidence" value="ECO:0007669"/>
    <property type="project" value="UniProtKB-KW"/>
</dbReference>
<gene>
    <name evidence="3" type="ORF">BDV35DRAFT_379906</name>
</gene>
<reference evidence="3" key="1">
    <citation type="submission" date="2019-04" db="EMBL/GenBank/DDBJ databases">
        <title>Friends and foes A comparative genomics study of 23 Aspergillus species from section Flavi.</title>
        <authorList>
            <consortium name="DOE Joint Genome Institute"/>
            <person name="Kjaerbolling I."/>
            <person name="Vesth T."/>
            <person name="Frisvad J.C."/>
            <person name="Nybo J.L."/>
            <person name="Theobald S."/>
            <person name="Kildgaard S."/>
            <person name="Isbrandt T."/>
            <person name="Kuo A."/>
            <person name="Sato A."/>
            <person name="Lyhne E.K."/>
            <person name="Kogle M.E."/>
            <person name="Wiebenga A."/>
            <person name="Kun R.S."/>
            <person name="Lubbers R.J."/>
            <person name="Makela M.R."/>
            <person name="Barry K."/>
            <person name="Chovatia M."/>
            <person name="Clum A."/>
            <person name="Daum C."/>
            <person name="Haridas S."/>
            <person name="He G."/>
            <person name="LaButti K."/>
            <person name="Lipzen A."/>
            <person name="Mondo S."/>
            <person name="Riley R."/>
            <person name="Salamov A."/>
            <person name="Simmons B.A."/>
            <person name="Magnuson J.K."/>
            <person name="Henrissat B."/>
            <person name="Mortensen U.H."/>
            <person name="Larsen T.O."/>
            <person name="Devries R.P."/>
            <person name="Grigoriev I.V."/>
            <person name="Machida M."/>
            <person name="Baker S.E."/>
            <person name="Andersen M.R."/>
        </authorList>
    </citation>
    <scope>NUCLEOTIDE SEQUENCE [LARGE SCALE GENOMIC DNA]</scope>
    <source>
        <strain evidence="3">CBS 121.62</strain>
    </source>
</reference>
<dbReference type="GO" id="GO:0005783">
    <property type="term" value="C:endoplasmic reticulum"/>
    <property type="evidence" value="ECO:0007669"/>
    <property type="project" value="TreeGrafter"/>
</dbReference>
<proteinExistence type="predicted"/>
<evidence type="ECO:0000313" key="3">
    <source>
        <dbReference type="EMBL" id="KAB8247357.1"/>
    </source>
</evidence>
<dbReference type="AlphaFoldDB" id="A0A5N6GZQ8"/>
<evidence type="ECO:0000256" key="1">
    <source>
        <dbReference type="ARBA" id="ARBA00022723"/>
    </source>
</evidence>
<sequence>MSKSPNATRGLSHIPLFLGLAAVPLLCLLYASKLPSISLLAPVQHAHARCLNHQYSVEIISQDPLVIYVNNFLSEEEIKWLLDKGESQYQRMLTYQGNSLSNKAVPDEGRTSYSAYLDKADPIMECIGARALDFHGGVQRALADYGNPQLVRYEPGQKVNLHYDWWQEPQNRSGIAGEAVARKRGVLEGEESGDELLASPVLLNQIA</sequence>
<keyword evidence="2" id="KW-0408">Iron</keyword>
<evidence type="ECO:0000256" key="2">
    <source>
        <dbReference type="ARBA" id="ARBA00023004"/>
    </source>
</evidence>
<dbReference type="InterPro" id="IPR045054">
    <property type="entry name" value="P4HA-like"/>
</dbReference>
<accession>A0A5N6GZQ8</accession>
<dbReference type="PANTHER" id="PTHR10869:SF242">
    <property type="entry name" value="PROLYL 4-HYDROXYLASE ALPHA SUBUNIT DOMAIN-CONTAINING PROTEIN"/>
    <property type="match status" value="1"/>
</dbReference>
<dbReference type="Gene3D" id="2.60.120.620">
    <property type="entry name" value="q2cbj1_9rhob like domain"/>
    <property type="match status" value="1"/>
</dbReference>